<gene>
    <name evidence="2" type="ORF">FY004_24460</name>
</gene>
<accession>A0A5D4IR44</accession>
<organism evidence="2 3">
    <name type="scientific">Streptomyces parvus</name>
    <dbReference type="NCBI Taxonomy" id="66428"/>
    <lineage>
        <taxon>Bacteria</taxon>
        <taxon>Bacillati</taxon>
        <taxon>Actinomycetota</taxon>
        <taxon>Actinomycetes</taxon>
        <taxon>Kitasatosporales</taxon>
        <taxon>Streptomycetaceae</taxon>
        <taxon>Streptomyces</taxon>
    </lineage>
</organism>
<dbReference type="InterPro" id="IPR026337">
    <property type="entry name" value="AKG_HExxH"/>
</dbReference>
<dbReference type="AlphaFoldDB" id="A0A5D4IR44"/>
<feature type="compositionally biased region" description="Basic and acidic residues" evidence="1">
    <location>
        <begin position="217"/>
        <end position="226"/>
    </location>
</feature>
<reference evidence="2 3" key="1">
    <citation type="submission" date="2019-08" db="EMBL/GenBank/DDBJ databases">
        <title>Draft genome for granaticin producer strain Streptomyces parvus C05.</title>
        <authorList>
            <person name="Gonzalez-Pimentel J.L."/>
        </authorList>
    </citation>
    <scope>NUCLEOTIDE SEQUENCE [LARGE SCALE GENOMIC DNA]</scope>
    <source>
        <strain evidence="2 3">C05</strain>
    </source>
</reference>
<dbReference type="Proteomes" id="UP000323242">
    <property type="component" value="Unassembled WGS sequence"/>
</dbReference>
<evidence type="ECO:0000256" key="1">
    <source>
        <dbReference type="SAM" id="MobiDB-lite"/>
    </source>
</evidence>
<sequence length="629" mass="66960">MHAPIRMPGHWFDELAAGGGSVEAIGFLAQGERSRRLLLIGELLARLEERPALLGPADLGAIWGTVERAEARKPGSAEELLTGPQVGSWLAHTLRRLHGAAAGPPLWVDAGHLAAVALVAALRAGTDADLVVPAREGAVSLPVLGLARLPGAPLLGFQPVHARVREGELHLAPSARGTGATALSLRPLTAPPSAVWWPTHRLPVRPGGPEVALDDTDPYRDLDRPIPPRRLTPRELAIWQRLFTEAVALLDTSPVPAPAPGSDATPDSGGTGPGAETDTRPGTLRPEEIRRIVPWPGRLPNGPVEGLSASTADAFGSMVVAEPPNAAALAETMVHEFQHSKLGALLHLFAMLDDDRAEEHYAPWRPDPRHLPGLLHGAYAFVGVAGFWRDRIGDRAADPLDLAPFRFALRRIQTRTVLRTLATRAALTGPGRRLVAGLTRTVDGWLREPVDGPAVARARAAAAGHRAEWRLRHLRCADEECAGLAAAVRSGTPLPPTRPPRLLPAAERTHWQDVRGALYLRPDAGAARDVMDATDPATDGAPDTAPLHADVLLVHGEAASAREAYREQGAAAPGDPHLLAGWLLAHTALHPGHRRLLARPERFAAAVEGEGPEMWERAAQRLAAPEAPA</sequence>
<protein>
    <submittedName>
        <fullName evidence="2">HEXXH motif domain-containing protein</fullName>
    </submittedName>
</protein>
<evidence type="ECO:0000313" key="3">
    <source>
        <dbReference type="Proteomes" id="UP000323242"/>
    </source>
</evidence>
<comment type="caution">
    <text evidence="2">The sequence shown here is derived from an EMBL/GenBank/DDBJ whole genome shotgun (WGS) entry which is preliminary data.</text>
</comment>
<dbReference type="RefSeq" id="WP_148903814.1">
    <property type="nucleotide sequence ID" value="NZ_VSZQ01000146.1"/>
</dbReference>
<evidence type="ECO:0000313" key="2">
    <source>
        <dbReference type="EMBL" id="TYR55648.1"/>
    </source>
</evidence>
<dbReference type="EMBL" id="VSZQ01000146">
    <property type="protein sequence ID" value="TYR55648.1"/>
    <property type="molecule type" value="Genomic_DNA"/>
</dbReference>
<keyword evidence="3" id="KW-1185">Reference proteome</keyword>
<feature type="region of interest" description="Disordered" evidence="1">
    <location>
        <begin position="253"/>
        <end position="305"/>
    </location>
</feature>
<feature type="region of interest" description="Disordered" evidence="1">
    <location>
        <begin position="207"/>
        <end position="226"/>
    </location>
</feature>
<name>A0A5D4IR44_9ACTN</name>
<proteinExistence type="predicted"/>
<dbReference type="NCBIfam" id="TIGR04267">
    <property type="entry name" value="mod_HExxH"/>
    <property type="match status" value="1"/>
</dbReference>